<proteinExistence type="inferred from homology"/>
<comment type="cofactor">
    <cofactor evidence="1">
        <name>[4Fe-4S] cluster</name>
        <dbReference type="ChEBI" id="CHEBI:49883"/>
    </cofactor>
</comment>
<evidence type="ECO:0000256" key="2">
    <source>
        <dbReference type="ARBA" id="ARBA00005806"/>
    </source>
</evidence>
<protein>
    <submittedName>
        <fullName evidence="3">Double-cubane-cluster-containing anaerobic reductase</fullName>
    </submittedName>
</protein>
<gene>
    <name evidence="3" type="ORF">P7D85_12240</name>
</gene>
<dbReference type="EMBL" id="JARPYI010000006">
    <property type="protein sequence ID" value="MDT2600548.1"/>
    <property type="molecule type" value="Genomic_DNA"/>
</dbReference>
<comment type="caution">
    <text evidence="3">The sequence shown here is derived from an EMBL/GenBank/DDBJ whole genome shotgun (WGS) entry which is preliminary data.</text>
</comment>
<evidence type="ECO:0000256" key="1">
    <source>
        <dbReference type="ARBA" id="ARBA00001966"/>
    </source>
</evidence>
<dbReference type="Proteomes" id="UP001252875">
    <property type="component" value="Unassembled WGS sequence"/>
</dbReference>
<organism evidence="3 4">
    <name type="scientific">Enterococcus hulanensis</name>
    <dbReference type="NCBI Taxonomy" id="2559929"/>
    <lineage>
        <taxon>Bacteria</taxon>
        <taxon>Bacillati</taxon>
        <taxon>Bacillota</taxon>
        <taxon>Bacilli</taxon>
        <taxon>Lactobacillales</taxon>
        <taxon>Enterococcaceae</taxon>
        <taxon>Enterococcus</taxon>
    </lineage>
</organism>
<dbReference type="Gene3D" id="1.20.1270.370">
    <property type="match status" value="1"/>
</dbReference>
<dbReference type="PANTHER" id="PTHR30548:SF6">
    <property type="entry name" value="DEHYDRATASE SUBUNIT YJIM-RELATED"/>
    <property type="match status" value="1"/>
</dbReference>
<accession>A0ABU3F088</accession>
<evidence type="ECO:0000313" key="4">
    <source>
        <dbReference type="Proteomes" id="UP001252875"/>
    </source>
</evidence>
<dbReference type="Pfam" id="PF06050">
    <property type="entry name" value="HGD-D"/>
    <property type="match status" value="1"/>
</dbReference>
<dbReference type="Gene3D" id="3.40.50.11890">
    <property type="match status" value="1"/>
</dbReference>
<dbReference type="PANTHER" id="PTHR30548">
    <property type="entry name" value="2-HYDROXYGLUTARYL-COA DEHYDRATASE, D-COMPONENT-RELATED"/>
    <property type="match status" value="1"/>
</dbReference>
<name>A0ABU3F088_9ENTE</name>
<dbReference type="Gene3D" id="3.40.50.11900">
    <property type="match status" value="1"/>
</dbReference>
<comment type="similarity">
    <text evidence="2">Belongs to the FldB/FldC dehydratase alpha/beta subunit family.</text>
</comment>
<sequence length="403" mass="46400">MHTPIKKGMDKVELRTSLPEIFDEFGEARRQGFLTVKEIKEKGKPVVGVYCTFMPEELVLAGGAIQISLCSTSDETIPDAEEDLPRNLCPLIKSSYGFGKTDKCPYFYFSDLVVGETTCDGKKKMYEYMEDFKDTYLMQLPHMRDTEESKKLWYSELVRFKEKLEDFLDVEITEEKIREAIVLKNRERQAKQNFYRLGQLNPPAITGQEIFQVMYGSQYKFDKEEVIQMLDETTAKVKEEYDAGKRLDKKPRILVTGSPMGGVTEKVIRAIEENGGLVVAYENCTVAKAVERLVDETEEDVYQALTDKYINIGCACMSNNQPRKELLSQMIDDYQVDGVIDMVLQNCIPFSVESLKIKRFLNEEKHTPYMYLETDYSTSDIEQINTRVTAFIEMLEEEAVCTQ</sequence>
<evidence type="ECO:0000313" key="3">
    <source>
        <dbReference type="EMBL" id="MDT2600548.1"/>
    </source>
</evidence>
<dbReference type="InterPro" id="IPR010327">
    <property type="entry name" value="FldB/FldC_alpha/beta"/>
</dbReference>
<keyword evidence="4" id="KW-1185">Reference proteome</keyword>
<reference evidence="3 4" key="1">
    <citation type="submission" date="2023-03" db="EMBL/GenBank/DDBJ databases">
        <authorList>
            <person name="Shen W."/>
            <person name="Cai J."/>
        </authorList>
    </citation>
    <scope>NUCLEOTIDE SEQUENCE [LARGE SCALE GENOMIC DNA]</scope>
    <source>
        <strain evidence="3 4">D6-4</strain>
    </source>
</reference>
<dbReference type="NCBIfam" id="NF040772">
    <property type="entry name" value="double_cubane"/>
    <property type="match status" value="1"/>
</dbReference>
<dbReference type="InterPro" id="IPR047678">
    <property type="entry name" value="YjiM-like"/>
</dbReference>